<dbReference type="AlphaFoldDB" id="A0A543J3N2"/>
<keyword evidence="3" id="KW-1185">Reference proteome</keyword>
<evidence type="ECO:0000313" key="2">
    <source>
        <dbReference type="EMBL" id="TQM77422.1"/>
    </source>
</evidence>
<proteinExistence type="predicted"/>
<organism evidence="2 3">
    <name type="scientific">Thermopolyspora flexuosa</name>
    <dbReference type="NCBI Taxonomy" id="103836"/>
    <lineage>
        <taxon>Bacteria</taxon>
        <taxon>Bacillati</taxon>
        <taxon>Actinomycetota</taxon>
        <taxon>Actinomycetes</taxon>
        <taxon>Streptosporangiales</taxon>
        <taxon>Streptosporangiaceae</taxon>
        <taxon>Thermopolyspora</taxon>
    </lineage>
</organism>
<comment type="caution">
    <text evidence="2">The sequence shown here is derived from an EMBL/GenBank/DDBJ whole genome shotgun (WGS) entry which is preliminary data.</text>
</comment>
<sequence length="247" mass="27189">MVTAAFRHDQRCGPTSSPGVRADAVSTEPSMQVRERVVSETAGPCPGAHGRAAPGPRPSTLVRPWPPHAGVSGAWRSDRLGVPGGGKRATRSPIRRRFDSPVERERGKPVQWGARRHSERRPWRGTPSPVRLAGLPSVHLNPSEWDKPCSTRLPRLVARGYPVAVPGRSVRTTFLRRTVALGNPLEQDLYRRPGRRRRKGGENTARRSTKHRGIGQHTSCVMDVPWSCLDDFAGVLPCSGEVLKAFF</sequence>
<feature type="region of interest" description="Disordered" evidence="1">
    <location>
        <begin position="1"/>
        <end position="128"/>
    </location>
</feature>
<feature type="compositionally biased region" description="Basic and acidic residues" evidence="1">
    <location>
        <begin position="1"/>
        <end position="11"/>
    </location>
</feature>
<evidence type="ECO:0000256" key="1">
    <source>
        <dbReference type="SAM" id="MobiDB-lite"/>
    </source>
</evidence>
<gene>
    <name evidence="2" type="ORF">FHX40_4185</name>
</gene>
<feature type="region of interest" description="Disordered" evidence="1">
    <location>
        <begin position="186"/>
        <end position="214"/>
    </location>
</feature>
<feature type="compositionally biased region" description="Basic and acidic residues" evidence="1">
    <location>
        <begin position="96"/>
        <end position="108"/>
    </location>
</feature>
<dbReference type="EMBL" id="VFPQ01000001">
    <property type="protein sequence ID" value="TQM77422.1"/>
    <property type="molecule type" value="Genomic_DNA"/>
</dbReference>
<reference evidence="2 3" key="1">
    <citation type="submission" date="2019-06" db="EMBL/GenBank/DDBJ databases">
        <title>Sequencing the genomes of 1000 actinobacteria strains.</title>
        <authorList>
            <person name="Klenk H.-P."/>
        </authorList>
    </citation>
    <scope>NUCLEOTIDE SEQUENCE [LARGE SCALE GENOMIC DNA]</scope>
    <source>
        <strain evidence="2 3">DSM 43186</strain>
    </source>
</reference>
<evidence type="ECO:0000313" key="3">
    <source>
        <dbReference type="Proteomes" id="UP000319213"/>
    </source>
</evidence>
<protein>
    <submittedName>
        <fullName evidence="2">Uncharacterized protein</fullName>
    </submittedName>
</protein>
<name>A0A543J3N2_9ACTN</name>
<dbReference type="Proteomes" id="UP000319213">
    <property type="component" value="Unassembled WGS sequence"/>
</dbReference>
<accession>A0A543J3N2</accession>